<name>A0A1H9MBU7_9GAMM</name>
<dbReference type="AlphaFoldDB" id="A0A1H9MBU7"/>
<reference evidence="11" key="1">
    <citation type="submission" date="2016-10" db="EMBL/GenBank/DDBJ databases">
        <authorList>
            <person name="Varghese N."/>
            <person name="Submissions S."/>
        </authorList>
    </citation>
    <scope>NUCLEOTIDE SEQUENCE [LARGE SCALE GENOMIC DNA]</scope>
    <source>
        <strain evidence="11">8N4</strain>
    </source>
</reference>
<feature type="domain" description="Peptidase M16 N-terminal" evidence="7">
    <location>
        <begin position="5"/>
        <end position="132"/>
    </location>
</feature>
<dbReference type="STRING" id="988801.SAMN05216522_11463"/>
<keyword evidence="11" id="KW-1185">Reference proteome</keyword>
<evidence type="ECO:0000256" key="3">
    <source>
        <dbReference type="ARBA" id="ARBA00022723"/>
    </source>
</evidence>
<keyword evidence="3" id="KW-0479">Metal-binding</keyword>
<evidence type="ECO:0000256" key="5">
    <source>
        <dbReference type="ARBA" id="ARBA00022833"/>
    </source>
</evidence>
<protein>
    <submittedName>
        <fullName evidence="10">Coenzyme PQQ biosynthesis probable peptidase PqqF</fullName>
    </submittedName>
</protein>
<dbReference type="PANTHER" id="PTHR43690:SF18">
    <property type="entry name" value="INSULIN-DEGRADING ENZYME-RELATED"/>
    <property type="match status" value="1"/>
</dbReference>
<gene>
    <name evidence="10" type="ORF">SAMN05216522_11463</name>
</gene>
<dbReference type="SUPFAM" id="SSF63411">
    <property type="entry name" value="LuxS/MPP-like metallohydrolase"/>
    <property type="match status" value="2"/>
</dbReference>
<proteinExistence type="inferred from homology"/>
<dbReference type="Pfam" id="PF22456">
    <property type="entry name" value="PqqF-like_C_4"/>
    <property type="match status" value="1"/>
</dbReference>
<evidence type="ECO:0000313" key="10">
    <source>
        <dbReference type="EMBL" id="SER21168.1"/>
    </source>
</evidence>
<evidence type="ECO:0000259" key="9">
    <source>
        <dbReference type="Pfam" id="PF22456"/>
    </source>
</evidence>
<dbReference type="InterPro" id="IPR050626">
    <property type="entry name" value="Peptidase_M16"/>
</dbReference>
<evidence type="ECO:0000313" key="11">
    <source>
        <dbReference type="Proteomes" id="UP000242515"/>
    </source>
</evidence>
<feature type="domain" description="Coenzyme PQQ synthesis protein F N-terminal lobe" evidence="8">
    <location>
        <begin position="252"/>
        <end position="357"/>
    </location>
</feature>
<evidence type="ECO:0000256" key="6">
    <source>
        <dbReference type="ARBA" id="ARBA00023049"/>
    </source>
</evidence>
<dbReference type="Proteomes" id="UP000242515">
    <property type="component" value="Unassembled WGS sequence"/>
</dbReference>
<accession>A0A1H9MBU7</accession>
<evidence type="ECO:0000259" key="7">
    <source>
        <dbReference type="Pfam" id="PF00675"/>
    </source>
</evidence>
<feature type="domain" description="Coenzyme PQQ synthesis protein F-like C-terminal lobe" evidence="9">
    <location>
        <begin position="632"/>
        <end position="692"/>
    </location>
</feature>
<dbReference type="GO" id="GO:0006508">
    <property type="term" value="P:proteolysis"/>
    <property type="evidence" value="ECO:0007669"/>
    <property type="project" value="UniProtKB-KW"/>
</dbReference>
<dbReference type="Gene3D" id="3.30.830.10">
    <property type="entry name" value="Metalloenzyme, LuxS/M16 peptidase-like"/>
    <property type="match status" value="2"/>
</dbReference>
<dbReference type="Pfam" id="PF00675">
    <property type="entry name" value="Peptidase_M16"/>
    <property type="match status" value="1"/>
</dbReference>
<dbReference type="GO" id="GO:0046872">
    <property type="term" value="F:metal ion binding"/>
    <property type="evidence" value="ECO:0007669"/>
    <property type="project" value="UniProtKB-KW"/>
</dbReference>
<evidence type="ECO:0000256" key="4">
    <source>
        <dbReference type="ARBA" id="ARBA00022801"/>
    </source>
</evidence>
<evidence type="ECO:0000256" key="2">
    <source>
        <dbReference type="ARBA" id="ARBA00022670"/>
    </source>
</evidence>
<dbReference type="InterPro" id="IPR054740">
    <property type="entry name" value="PqqF_N_2"/>
</dbReference>
<keyword evidence="5" id="KW-0862">Zinc</keyword>
<dbReference type="PANTHER" id="PTHR43690">
    <property type="entry name" value="NARDILYSIN"/>
    <property type="match status" value="1"/>
</dbReference>
<dbReference type="InterPro" id="IPR011765">
    <property type="entry name" value="Pept_M16_N"/>
</dbReference>
<keyword evidence="6" id="KW-0482">Metalloprotease</keyword>
<keyword evidence="2" id="KW-0645">Protease</keyword>
<keyword evidence="4" id="KW-0378">Hydrolase</keyword>
<sequence>MEHIPHLQRAAVVWIFPVGSHQEPKEWPGLAHLTEHMVFSGGQQFRDQQRLMPWVHQQGGRLNATTQQNYTAYYFEVDPADLQQGLLRLKDMLTTPRFATADLLRETAVIDEEYRLYSRSPHALASAALHSQVEHPSAFSEFHIGNAKAFGNDMTALGAALEHFYTQGYALERSQVWIASPLSCQQQYDKVADCFVLPDTPSAIDSQPVSRVVESTPIGWQNWQGEIRLAKQAGLGITQVIEMSRLSDWPTIVELMTDTAPGSLCQVISHQLGYHLSVRVERHYHDNQQIFFTLWFEGADFSEEDAQQSLALWQQWRIAASQLSTPQFDHYRELAQAEALRLPAMDFLREHALGFIFSTSIERELTPKPLQQALSSINHFALLRSRQESAIQAVECQGLCCQFQVSPLVMRGITHDHDAFIFYPQPRVTSRDVLPITGSGCHVPLHYGYEPKGGVSLLLRPAAGAAISDEVRAILTQSLSPVLSLVKHAAGKVILQQVNGNDLLFIRFGQFADLKECIANIIEYWPNELPASSIDGYGSLPLRELLQNVPSLLAEKLDRWMVSFIGPTQHDAEILQGMLSNLPLYWQRFQVDKLPLQQHVVYQASESDSATLVAFIPYPVTSYRSLVVYQQLAGYYESAFYHQLREVEAVGYAVACRQRVYRDRWGLQIILQSSHLSTQQLYERVEEFFQRLTLPEKGLTVLAEVDSESSGDEELDRYLRALLPLETGKQNDNDEDFTLERGHTALIERVKDKQGGWIFIG</sequence>
<dbReference type="Pfam" id="PF22454">
    <property type="entry name" value="PQQ_syn_pqqF_N_2"/>
    <property type="match status" value="1"/>
</dbReference>
<organism evidence="10 11">
    <name type="scientific">Rosenbergiella nectarea</name>
    <dbReference type="NCBI Taxonomy" id="988801"/>
    <lineage>
        <taxon>Bacteria</taxon>
        <taxon>Pseudomonadati</taxon>
        <taxon>Pseudomonadota</taxon>
        <taxon>Gammaproteobacteria</taxon>
        <taxon>Enterobacterales</taxon>
        <taxon>Erwiniaceae</taxon>
        <taxon>Rosenbergiella</taxon>
    </lineage>
</organism>
<evidence type="ECO:0000259" key="8">
    <source>
        <dbReference type="Pfam" id="PF22454"/>
    </source>
</evidence>
<dbReference type="GO" id="GO:0008237">
    <property type="term" value="F:metallopeptidase activity"/>
    <property type="evidence" value="ECO:0007669"/>
    <property type="project" value="UniProtKB-KW"/>
</dbReference>
<evidence type="ECO:0000256" key="1">
    <source>
        <dbReference type="ARBA" id="ARBA00007261"/>
    </source>
</evidence>
<dbReference type="InterPro" id="IPR011249">
    <property type="entry name" value="Metalloenz_LuxS/M16"/>
</dbReference>
<dbReference type="InterPro" id="IPR054734">
    <property type="entry name" value="PqqF-like_C_4"/>
</dbReference>
<comment type="similarity">
    <text evidence="1">Belongs to the peptidase M16 family.</text>
</comment>
<dbReference type="EMBL" id="FOGC01000014">
    <property type="protein sequence ID" value="SER21168.1"/>
    <property type="molecule type" value="Genomic_DNA"/>
</dbReference>